<dbReference type="OrthoDB" id="9811665at2"/>
<evidence type="ECO:0000313" key="3">
    <source>
        <dbReference type="EMBL" id="RVT50754.1"/>
    </source>
</evidence>
<dbReference type="RefSeq" id="WP_128198780.1">
    <property type="nucleotide sequence ID" value="NZ_SACT01000004.1"/>
</dbReference>
<gene>
    <name evidence="3" type="ORF">ENE75_13105</name>
</gene>
<dbReference type="AlphaFoldDB" id="A0A3S2TLY4"/>
<proteinExistence type="predicted"/>
<evidence type="ECO:0000256" key="1">
    <source>
        <dbReference type="SAM" id="Coils"/>
    </source>
</evidence>
<dbReference type="Pfam" id="PF13250">
    <property type="entry name" value="SNIPE"/>
    <property type="match status" value="1"/>
</dbReference>
<dbReference type="Pfam" id="PF13455">
    <property type="entry name" value="MUG113"/>
    <property type="match status" value="1"/>
</dbReference>
<organism evidence="3 4">
    <name type="scientific">Rubrivivax albus</name>
    <dbReference type="NCBI Taxonomy" id="2499835"/>
    <lineage>
        <taxon>Bacteria</taxon>
        <taxon>Pseudomonadati</taxon>
        <taxon>Pseudomonadota</taxon>
        <taxon>Betaproteobacteria</taxon>
        <taxon>Burkholderiales</taxon>
        <taxon>Sphaerotilaceae</taxon>
        <taxon>Rubrivivax</taxon>
    </lineage>
</organism>
<protein>
    <submittedName>
        <fullName evidence="3">DUF4041 domain-containing protein</fullName>
    </submittedName>
</protein>
<reference evidence="3 4" key="1">
    <citation type="submission" date="2019-01" db="EMBL/GenBank/DDBJ databases">
        <authorList>
            <person name="Chen W.-M."/>
        </authorList>
    </citation>
    <scope>NUCLEOTIDE SEQUENCE [LARGE SCALE GENOMIC DNA]</scope>
    <source>
        <strain evidence="3 4">ICH-3</strain>
    </source>
</reference>
<comment type="caution">
    <text evidence="3">The sequence shown here is derived from an EMBL/GenBank/DDBJ whole genome shotgun (WGS) entry which is preliminary data.</text>
</comment>
<evidence type="ECO:0000259" key="2">
    <source>
        <dbReference type="SMART" id="SM00974"/>
    </source>
</evidence>
<feature type="coiled-coil region" evidence="1">
    <location>
        <begin position="12"/>
        <end position="100"/>
    </location>
</feature>
<dbReference type="InterPro" id="IPR025280">
    <property type="entry name" value="SNIPE"/>
</dbReference>
<feature type="domain" description="Bacteriophage T5 Orf172 DNA-binding" evidence="2">
    <location>
        <begin position="337"/>
        <end position="420"/>
    </location>
</feature>
<dbReference type="Proteomes" id="UP000288178">
    <property type="component" value="Unassembled WGS sequence"/>
</dbReference>
<evidence type="ECO:0000313" key="4">
    <source>
        <dbReference type="Proteomes" id="UP000288178"/>
    </source>
</evidence>
<accession>A0A3S2TLY4</accession>
<feature type="coiled-coil region" evidence="1">
    <location>
        <begin position="228"/>
        <end position="272"/>
    </location>
</feature>
<dbReference type="InterPro" id="IPR018306">
    <property type="entry name" value="Phage_T5_Orf172_DNA-bd"/>
</dbReference>
<dbReference type="EMBL" id="SACT01000004">
    <property type="protein sequence ID" value="RVT50754.1"/>
    <property type="molecule type" value="Genomic_DNA"/>
</dbReference>
<sequence>MAFSDYLNGPSYKRDAEDLKCQREELKRQLNELQDRYGQMQALAKKYGAMEVQDVRRLVEQEQAGLEAVREQVKATTQELASLRNQLAELRNQVLVVEETLLLESFALYEPKFKLTASHEYKTRLDTCRERQKAMVKGGTAATGNLAWEVNGSKAEGRKLVNDMMKLVLRSFNNECDVCVDNVKFDNIELGEKRIRKSFEACNKLGRVMTVRLADEYLDLKLDELRLAHEYQVKKQEEKEEAKRVREELREQAKLEQEIRAAREKIAKERKHFTTALRDLNVRLERATSEEERAALLLKIAEVETGKAELDNEEKLIDYREQNAKAGYVYVISNIGAFGEGVYKIGMTRRLDPMERIDELGDASVPFWFDVHALVFSENAPALEAKLHERFASGRLNKVNGRKEFFRADIAEIEEVIRANYDAVVEVTHEAAAEQYRESLRMAMPKPEIQQAERSAAHT</sequence>
<name>A0A3S2TLY4_9BURK</name>
<keyword evidence="4" id="KW-1185">Reference proteome</keyword>
<dbReference type="SMART" id="SM00974">
    <property type="entry name" value="T5orf172"/>
    <property type="match status" value="1"/>
</dbReference>
<keyword evidence="1" id="KW-0175">Coiled coil</keyword>